<gene>
    <name evidence="5" type="ORF">WJX75_001574</name>
</gene>
<organism evidence="5 6">
    <name type="scientific">Coccomyxa subellipsoidea</name>
    <dbReference type="NCBI Taxonomy" id="248742"/>
    <lineage>
        <taxon>Eukaryota</taxon>
        <taxon>Viridiplantae</taxon>
        <taxon>Chlorophyta</taxon>
        <taxon>core chlorophytes</taxon>
        <taxon>Trebouxiophyceae</taxon>
        <taxon>Trebouxiophyceae incertae sedis</taxon>
        <taxon>Coccomyxaceae</taxon>
        <taxon>Coccomyxa</taxon>
    </lineage>
</organism>
<keyword evidence="1" id="KW-0460">Magnesium</keyword>
<comment type="catalytic activity">
    <reaction evidence="1">
        <text>O-phospho-L-threonyl-[protein] + H2O = L-threonyl-[protein] + phosphate</text>
        <dbReference type="Rhea" id="RHEA:47004"/>
        <dbReference type="Rhea" id="RHEA-COMP:11060"/>
        <dbReference type="Rhea" id="RHEA-COMP:11605"/>
        <dbReference type="ChEBI" id="CHEBI:15377"/>
        <dbReference type="ChEBI" id="CHEBI:30013"/>
        <dbReference type="ChEBI" id="CHEBI:43474"/>
        <dbReference type="ChEBI" id="CHEBI:61977"/>
        <dbReference type="EC" id="3.1.3.16"/>
    </reaction>
</comment>
<dbReference type="InterPro" id="IPR036457">
    <property type="entry name" value="PPM-type-like_dom_sf"/>
</dbReference>
<dbReference type="InterPro" id="IPR039123">
    <property type="entry name" value="PPTC7"/>
</dbReference>
<dbReference type="EC" id="3.1.3.16" evidence="1"/>
<keyword evidence="1" id="KW-0378">Hydrolase</keyword>
<keyword evidence="2" id="KW-0175">Coiled coil</keyword>
<dbReference type="PROSITE" id="PS51746">
    <property type="entry name" value="PPM_2"/>
    <property type="match status" value="1"/>
</dbReference>
<keyword evidence="1" id="KW-0479">Metal-binding</keyword>
<accession>A0ABR2YH94</accession>
<keyword evidence="1" id="KW-0904">Protein phosphatase</keyword>
<dbReference type="SUPFAM" id="SSF81606">
    <property type="entry name" value="PP2C-like"/>
    <property type="match status" value="1"/>
</dbReference>
<comment type="catalytic activity">
    <reaction evidence="1">
        <text>O-phospho-L-seryl-[protein] + H2O = L-seryl-[protein] + phosphate</text>
        <dbReference type="Rhea" id="RHEA:20629"/>
        <dbReference type="Rhea" id="RHEA-COMP:9863"/>
        <dbReference type="Rhea" id="RHEA-COMP:11604"/>
        <dbReference type="ChEBI" id="CHEBI:15377"/>
        <dbReference type="ChEBI" id="CHEBI:29999"/>
        <dbReference type="ChEBI" id="CHEBI:43474"/>
        <dbReference type="ChEBI" id="CHEBI:83421"/>
        <dbReference type="EC" id="3.1.3.16"/>
    </reaction>
</comment>
<comment type="caution">
    <text evidence="5">The sequence shown here is derived from an EMBL/GenBank/DDBJ whole genome shotgun (WGS) entry which is preliminary data.</text>
</comment>
<protein>
    <recommendedName>
        <fullName evidence="1">Protein phosphatase</fullName>
        <ecNumber evidence="1">3.1.3.16</ecNumber>
    </recommendedName>
</protein>
<evidence type="ECO:0000313" key="5">
    <source>
        <dbReference type="EMBL" id="KAK9905527.1"/>
    </source>
</evidence>
<dbReference type="PANTHER" id="PTHR12320">
    <property type="entry name" value="PROTEIN PHOSPHATASE 2C"/>
    <property type="match status" value="1"/>
</dbReference>
<evidence type="ECO:0000313" key="6">
    <source>
        <dbReference type="Proteomes" id="UP001491310"/>
    </source>
</evidence>
<evidence type="ECO:0000259" key="4">
    <source>
        <dbReference type="PROSITE" id="PS51746"/>
    </source>
</evidence>
<keyword evidence="1" id="KW-0464">Manganese</keyword>
<feature type="coiled-coil region" evidence="2">
    <location>
        <begin position="53"/>
        <end position="80"/>
    </location>
</feature>
<dbReference type="Gene3D" id="3.60.40.10">
    <property type="entry name" value="PPM-type phosphatase domain"/>
    <property type="match status" value="1"/>
</dbReference>
<comment type="cofactor">
    <cofactor evidence="1">
        <name>Mg(2+)</name>
        <dbReference type="ChEBI" id="CHEBI:18420"/>
    </cofactor>
</comment>
<dbReference type="SMART" id="SM00331">
    <property type="entry name" value="PP2C_SIG"/>
    <property type="match status" value="1"/>
</dbReference>
<feature type="chain" id="PRO_5046066933" description="Protein phosphatase" evidence="3">
    <location>
        <begin position="21"/>
        <end position="440"/>
    </location>
</feature>
<sequence length="440" mass="47384">MGILLGAAVLLLATWQRLTARTVNKEQERPTIEQDFQDDDAGSLGDALEAEAALQQRNIAEQLQARIDQARARIQQAPQELRASIVKEEVHNLKALRQMASELYSYNAMSLEAEEMRAQLAGLKLRQASGSAAAVITSEAPVEIVTVEETSLEQRRELEILAGGINLPHPGKASTGGEDAFFTSTLFGGAVGVADGVSAWARDGVDAALYSRKLMRHAQEGVEMGLGSQQGALGVLKHANSHTDDVDGSTTAVVAVMHPPNVCEIASVGDSGFRVIREGQCIFASEAQQHSFNCPFQLASKKRWPEADSPDDAAIYEVGLLPGDILVLGSDGLFDNMWDFQLESIVREYIKAQPHRTAFTAEALARTLAQAARKNALDGRYRSPFIVEAAAAGVLPLWKRLRPRGGKLDDCTVVVLFAEPVQQAPDLHSQAPSFPVSAAA</sequence>
<dbReference type="PANTHER" id="PTHR12320:SF1">
    <property type="entry name" value="PROTEIN PHOSPHATASE PTC7 HOMOLOG"/>
    <property type="match status" value="1"/>
</dbReference>
<dbReference type="Proteomes" id="UP001491310">
    <property type="component" value="Unassembled WGS sequence"/>
</dbReference>
<dbReference type="InterPro" id="IPR001932">
    <property type="entry name" value="PPM-type_phosphatase-like_dom"/>
</dbReference>
<evidence type="ECO:0000256" key="1">
    <source>
        <dbReference type="RuleBase" id="RU366020"/>
    </source>
</evidence>
<keyword evidence="3" id="KW-0732">Signal</keyword>
<feature type="signal peptide" evidence="3">
    <location>
        <begin position="1"/>
        <end position="20"/>
    </location>
</feature>
<proteinExistence type="inferred from homology"/>
<evidence type="ECO:0000256" key="2">
    <source>
        <dbReference type="SAM" id="Coils"/>
    </source>
</evidence>
<feature type="domain" description="PPM-type phosphatase" evidence="4">
    <location>
        <begin position="164"/>
        <end position="418"/>
    </location>
</feature>
<name>A0ABR2YH94_9CHLO</name>
<dbReference type="EMBL" id="JALJOT010000011">
    <property type="protein sequence ID" value="KAK9905527.1"/>
    <property type="molecule type" value="Genomic_DNA"/>
</dbReference>
<comment type="similarity">
    <text evidence="1">Belongs to the PP2C family.</text>
</comment>
<reference evidence="5 6" key="1">
    <citation type="journal article" date="2024" name="Nat. Commun.">
        <title>Phylogenomics reveals the evolutionary origins of lichenization in chlorophyte algae.</title>
        <authorList>
            <person name="Puginier C."/>
            <person name="Libourel C."/>
            <person name="Otte J."/>
            <person name="Skaloud P."/>
            <person name="Haon M."/>
            <person name="Grisel S."/>
            <person name="Petersen M."/>
            <person name="Berrin J.G."/>
            <person name="Delaux P.M."/>
            <person name="Dal Grande F."/>
            <person name="Keller J."/>
        </authorList>
    </citation>
    <scope>NUCLEOTIDE SEQUENCE [LARGE SCALE GENOMIC DNA]</scope>
    <source>
        <strain evidence="5 6">SAG 216-7</strain>
    </source>
</reference>
<comment type="cofactor">
    <cofactor evidence="1">
        <name>Mn(2+)</name>
        <dbReference type="ChEBI" id="CHEBI:29035"/>
    </cofactor>
</comment>
<dbReference type="SMART" id="SM00332">
    <property type="entry name" value="PP2Cc"/>
    <property type="match status" value="1"/>
</dbReference>
<evidence type="ECO:0000256" key="3">
    <source>
        <dbReference type="SAM" id="SignalP"/>
    </source>
</evidence>
<keyword evidence="6" id="KW-1185">Reference proteome</keyword>